<comment type="similarity">
    <text evidence="3 10 13">Belongs to the IPP transferase family.</text>
</comment>
<dbReference type="InterPro" id="IPR027417">
    <property type="entry name" value="P-loop_NTPase"/>
</dbReference>
<evidence type="ECO:0000256" key="10">
    <source>
        <dbReference type="HAMAP-Rule" id="MF_00185"/>
    </source>
</evidence>
<dbReference type="FunFam" id="1.10.20.140:FF:000001">
    <property type="entry name" value="tRNA dimethylallyltransferase"/>
    <property type="match status" value="1"/>
</dbReference>
<organism evidence="14 15">
    <name type="scientific">Nonomuraea deserti</name>
    <dbReference type="NCBI Taxonomy" id="1848322"/>
    <lineage>
        <taxon>Bacteria</taxon>
        <taxon>Bacillati</taxon>
        <taxon>Actinomycetota</taxon>
        <taxon>Actinomycetes</taxon>
        <taxon>Streptosporangiales</taxon>
        <taxon>Streptosporangiaceae</taxon>
        <taxon>Nonomuraea</taxon>
    </lineage>
</organism>
<evidence type="ECO:0000256" key="9">
    <source>
        <dbReference type="ARBA" id="ARBA00049563"/>
    </source>
</evidence>
<dbReference type="EC" id="2.5.1.75" evidence="10"/>
<dbReference type="Pfam" id="PF01715">
    <property type="entry name" value="IPPT"/>
    <property type="match status" value="1"/>
</dbReference>
<feature type="binding site" evidence="10">
    <location>
        <begin position="30"/>
        <end position="35"/>
    </location>
    <ligand>
        <name>substrate</name>
    </ligand>
</feature>
<keyword evidence="15" id="KW-1185">Reference proteome</keyword>
<dbReference type="EMBL" id="SMKO01000053">
    <property type="protein sequence ID" value="TDD03598.1"/>
    <property type="molecule type" value="Genomic_DNA"/>
</dbReference>
<dbReference type="InterPro" id="IPR018022">
    <property type="entry name" value="IPT"/>
</dbReference>
<evidence type="ECO:0000313" key="14">
    <source>
        <dbReference type="EMBL" id="TDD03598.1"/>
    </source>
</evidence>
<evidence type="ECO:0000256" key="12">
    <source>
        <dbReference type="RuleBase" id="RU003784"/>
    </source>
</evidence>
<evidence type="ECO:0000256" key="6">
    <source>
        <dbReference type="ARBA" id="ARBA00022741"/>
    </source>
</evidence>
<feature type="region of interest" description="Interaction with substrate tRNA" evidence="10">
    <location>
        <begin position="53"/>
        <end position="56"/>
    </location>
</feature>
<dbReference type="AlphaFoldDB" id="A0A4R4VDK1"/>
<keyword evidence="5 10" id="KW-0819">tRNA processing</keyword>
<dbReference type="HAMAP" id="MF_00185">
    <property type="entry name" value="IPP_trans"/>
    <property type="match status" value="1"/>
</dbReference>
<dbReference type="Proteomes" id="UP000295258">
    <property type="component" value="Unassembled WGS sequence"/>
</dbReference>
<proteinExistence type="inferred from homology"/>
<dbReference type="PANTHER" id="PTHR11088">
    <property type="entry name" value="TRNA DIMETHYLALLYLTRANSFERASE"/>
    <property type="match status" value="1"/>
</dbReference>
<dbReference type="InterPro" id="IPR039657">
    <property type="entry name" value="Dimethylallyltransferase"/>
</dbReference>
<dbReference type="GO" id="GO:0005524">
    <property type="term" value="F:ATP binding"/>
    <property type="evidence" value="ECO:0007669"/>
    <property type="project" value="UniProtKB-UniRule"/>
</dbReference>
<keyword evidence="7 10" id="KW-0067">ATP-binding</keyword>
<evidence type="ECO:0000256" key="8">
    <source>
        <dbReference type="ARBA" id="ARBA00022842"/>
    </source>
</evidence>
<feature type="site" description="Interaction with substrate tRNA" evidence="10">
    <location>
        <position position="115"/>
    </location>
</feature>
<feature type="binding site" evidence="10">
    <location>
        <begin position="28"/>
        <end position="35"/>
    </location>
    <ligand>
        <name>ATP</name>
        <dbReference type="ChEBI" id="CHEBI:30616"/>
    </ligand>
</feature>
<name>A0A4R4VDK1_9ACTN</name>
<dbReference type="GO" id="GO:0052381">
    <property type="term" value="F:tRNA dimethylallyltransferase activity"/>
    <property type="evidence" value="ECO:0007669"/>
    <property type="project" value="UniProtKB-UniRule"/>
</dbReference>
<comment type="cofactor">
    <cofactor evidence="1 10">
        <name>Mg(2+)</name>
        <dbReference type="ChEBI" id="CHEBI:18420"/>
    </cofactor>
</comment>
<protein>
    <recommendedName>
        <fullName evidence="10">tRNA dimethylallyltransferase</fullName>
        <ecNumber evidence="10">2.5.1.75</ecNumber>
    </recommendedName>
    <alternativeName>
        <fullName evidence="10">Dimethylallyl diphosphate:tRNA dimethylallyltransferase</fullName>
        <shortName evidence="10">DMAPP:tRNA dimethylallyltransferase</shortName>
        <shortName evidence="10">DMATase</shortName>
    </alternativeName>
    <alternativeName>
        <fullName evidence="10">Isopentenyl-diphosphate:tRNA isopentenyltransferase</fullName>
        <shortName evidence="10">IPP transferase</shortName>
        <shortName evidence="10">IPPT</shortName>
        <shortName evidence="10">IPTase</shortName>
    </alternativeName>
</protein>
<reference evidence="14 15" key="1">
    <citation type="submission" date="2019-03" db="EMBL/GenBank/DDBJ databases">
        <title>Draft genome sequences of novel Actinobacteria.</title>
        <authorList>
            <person name="Sahin N."/>
            <person name="Ay H."/>
            <person name="Saygin H."/>
        </authorList>
    </citation>
    <scope>NUCLEOTIDE SEQUENCE [LARGE SCALE GENOMIC DNA]</scope>
    <source>
        <strain evidence="14 15">KC310</strain>
    </source>
</reference>
<accession>A0A4R4VDK1</accession>
<evidence type="ECO:0000313" key="15">
    <source>
        <dbReference type="Proteomes" id="UP000295258"/>
    </source>
</evidence>
<evidence type="ECO:0000256" key="1">
    <source>
        <dbReference type="ARBA" id="ARBA00001946"/>
    </source>
</evidence>
<keyword evidence="8 10" id="KW-0460">Magnesium</keyword>
<comment type="subunit">
    <text evidence="10">Monomer.</text>
</comment>
<keyword evidence="6 10" id="KW-0547">Nucleotide-binding</keyword>
<evidence type="ECO:0000256" key="7">
    <source>
        <dbReference type="ARBA" id="ARBA00022840"/>
    </source>
</evidence>
<dbReference type="Gene3D" id="1.10.20.140">
    <property type="match status" value="1"/>
</dbReference>
<dbReference type="PANTHER" id="PTHR11088:SF60">
    <property type="entry name" value="TRNA DIMETHYLALLYLTRANSFERASE"/>
    <property type="match status" value="1"/>
</dbReference>
<comment type="catalytic activity">
    <reaction evidence="9 10 11">
        <text>adenosine(37) in tRNA + dimethylallyl diphosphate = N(6)-dimethylallyladenosine(37) in tRNA + diphosphate</text>
        <dbReference type="Rhea" id="RHEA:26482"/>
        <dbReference type="Rhea" id="RHEA-COMP:10162"/>
        <dbReference type="Rhea" id="RHEA-COMP:10375"/>
        <dbReference type="ChEBI" id="CHEBI:33019"/>
        <dbReference type="ChEBI" id="CHEBI:57623"/>
        <dbReference type="ChEBI" id="CHEBI:74411"/>
        <dbReference type="ChEBI" id="CHEBI:74415"/>
        <dbReference type="EC" id="2.5.1.75"/>
    </reaction>
</comment>
<evidence type="ECO:0000256" key="13">
    <source>
        <dbReference type="RuleBase" id="RU003785"/>
    </source>
</evidence>
<comment type="caution">
    <text evidence="14">The sequence shown here is derived from an EMBL/GenBank/DDBJ whole genome shotgun (WGS) entry which is preliminary data.</text>
</comment>
<evidence type="ECO:0000256" key="4">
    <source>
        <dbReference type="ARBA" id="ARBA00022679"/>
    </source>
</evidence>
<dbReference type="NCBIfam" id="TIGR00174">
    <property type="entry name" value="miaA"/>
    <property type="match status" value="1"/>
</dbReference>
<evidence type="ECO:0000256" key="2">
    <source>
        <dbReference type="ARBA" id="ARBA00003213"/>
    </source>
</evidence>
<evidence type="ECO:0000256" key="3">
    <source>
        <dbReference type="ARBA" id="ARBA00005842"/>
    </source>
</evidence>
<evidence type="ECO:0000256" key="11">
    <source>
        <dbReference type="RuleBase" id="RU003783"/>
    </source>
</evidence>
<sequence length="318" mass="35152">MRVICNRRCSTSSRLVSVSQQPVIAVVGPTAAGKSDLAVDLALRLGGECVNADSMQLYRGMDIGTAKLTPAEQRGVPHHLLDVWDVTVTASVAEYQELARAVLDRVDVPVLVGGSGLYVRAAIDELEFPGTVPGIRARLESELAERGTAPLYERLRGLDPAAAAAILPSNGRRIVRALEVIEHSGRPFSATMPSYEAVYPSVLIGLEVPRLELDERIAVRVERMWRAGLVDEVRRLLGEGLAEGRTASRALGYAQVIRFLEGEWSEEQAIAETIRLTRRFARRQESWFRRDPRVCWLPYDAPDLLERSLDRITASRCA</sequence>
<comment type="caution">
    <text evidence="10">Lacks conserved residue(s) required for the propagation of feature annotation.</text>
</comment>
<feature type="site" description="Interaction with substrate tRNA" evidence="10">
    <location>
        <position position="136"/>
    </location>
</feature>
<comment type="function">
    <text evidence="2 10 12">Catalyzes the transfer of a dimethylallyl group onto the adenine at position 37 in tRNAs that read codons beginning with uridine, leading to the formation of N6-(dimethylallyl)adenosine (i(6)A).</text>
</comment>
<gene>
    <name evidence="10 14" type="primary">miaA</name>
    <name evidence="14" type="ORF">E1292_20855</name>
</gene>
<dbReference type="Gene3D" id="3.40.50.300">
    <property type="entry name" value="P-loop containing nucleotide triphosphate hydrolases"/>
    <property type="match status" value="1"/>
</dbReference>
<evidence type="ECO:0000256" key="5">
    <source>
        <dbReference type="ARBA" id="ARBA00022694"/>
    </source>
</evidence>
<dbReference type="GO" id="GO:0006400">
    <property type="term" value="P:tRNA modification"/>
    <property type="evidence" value="ECO:0007669"/>
    <property type="project" value="TreeGrafter"/>
</dbReference>
<dbReference type="SUPFAM" id="SSF52540">
    <property type="entry name" value="P-loop containing nucleoside triphosphate hydrolases"/>
    <property type="match status" value="1"/>
</dbReference>
<keyword evidence="4 10" id="KW-0808">Transferase</keyword>